<gene>
    <name evidence="1" type="ORF">N5J77_30245</name>
</gene>
<evidence type="ECO:0000313" key="1">
    <source>
        <dbReference type="EMBL" id="MDH2135400.1"/>
    </source>
</evidence>
<name>A0AA42X1M4_SPHYA</name>
<organism evidence="1 2">
    <name type="scientific">Sphingobium yanoikuyae</name>
    <name type="common">Sphingomonas yanoikuyae</name>
    <dbReference type="NCBI Taxonomy" id="13690"/>
    <lineage>
        <taxon>Bacteria</taxon>
        <taxon>Pseudomonadati</taxon>
        <taxon>Pseudomonadota</taxon>
        <taxon>Alphaproteobacteria</taxon>
        <taxon>Sphingomonadales</taxon>
        <taxon>Sphingomonadaceae</taxon>
        <taxon>Sphingobium</taxon>
    </lineage>
</organism>
<dbReference type="EMBL" id="JAOCKX010000137">
    <property type="protein sequence ID" value="MDH2135400.1"/>
    <property type="molecule type" value="Genomic_DNA"/>
</dbReference>
<proteinExistence type="predicted"/>
<dbReference type="RefSeq" id="WP_279776440.1">
    <property type="nucleotide sequence ID" value="NZ_JAOCKX010000137.1"/>
</dbReference>
<reference evidence="1" key="1">
    <citation type="submission" date="2022-09" db="EMBL/GenBank/DDBJ databases">
        <title>Intensive care unit water sources are persistently colonized with multi-drug resistant bacteria and are the site of extensive horizontal gene transfer of antibiotic resistance genes.</title>
        <authorList>
            <person name="Diorio-Toth L."/>
        </authorList>
    </citation>
    <scope>NUCLEOTIDE SEQUENCE</scope>
    <source>
        <strain evidence="1">GD03659</strain>
    </source>
</reference>
<comment type="caution">
    <text evidence="1">The sequence shown here is derived from an EMBL/GenBank/DDBJ whole genome shotgun (WGS) entry which is preliminary data.</text>
</comment>
<sequence length="83" mass="9285">MVHSTRNSDELFQRHAREYAEFFGSLSTGAVARPIFLNVAVELVISELKAEFPDNPDTLRSALINQIRAIDSASKPRPASEER</sequence>
<dbReference type="AlphaFoldDB" id="A0AA42X1M4"/>
<dbReference type="Proteomes" id="UP001162318">
    <property type="component" value="Unassembled WGS sequence"/>
</dbReference>
<accession>A0AA42X1M4</accession>
<protein>
    <submittedName>
        <fullName evidence="1">Uncharacterized protein</fullName>
    </submittedName>
</protein>
<evidence type="ECO:0000313" key="2">
    <source>
        <dbReference type="Proteomes" id="UP001162318"/>
    </source>
</evidence>